<evidence type="ECO:0000313" key="2">
    <source>
        <dbReference type="Proteomes" id="UP001601422"/>
    </source>
</evidence>
<proteinExistence type="predicted"/>
<protein>
    <submittedName>
        <fullName evidence="1">Uncharacterized protein</fullName>
    </submittedName>
</protein>
<dbReference type="EMBL" id="JBIAJP010000021">
    <property type="protein sequence ID" value="MFF0009588.1"/>
    <property type="molecule type" value="Genomic_DNA"/>
</dbReference>
<keyword evidence="2" id="KW-1185">Reference proteome</keyword>
<dbReference type="RefSeq" id="WP_389835534.1">
    <property type="nucleotide sequence ID" value="NZ_JBIAJP010000021.1"/>
</dbReference>
<comment type="caution">
    <text evidence="1">The sequence shown here is derived from an EMBL/GenBank/DDBJ whole genome shotgun (WGS) entry which is preliminary data.</text>
</comment>
<evidence type="ECO:0000313" key="1">
    <source>
        <dbReference type="EMBL" id="MFF0009588.1"/>
    </source>
</evidence>
<reference evidence="1 2" key="1">
    <citation type="submission" date="2024-10" db="EMBL/GenBank/DDBJ databases">
        <title>The Natural Products Discovery Center: Release of the First 8490 Sequenced Strains for Exploring Actinobacteria Biosynthetic Diversity.</title>
        <authorList>
            <person name="Kalkreuter E."/>
            <person name="Kautsar S.A."/>
            <person name="Yang D."/>
            <person name="Bader C.D."/>
            <person name="Teijaro C.N."/>
            <person name="Fluegel L."/>
            <person name="Davis C.M."/>
            <person name="Simpson J.R."/>
            <person name="Lauterbach L."/>
            <person name="Steele A.D."/>
            <person name="Gui C."/>
            <person name="Meng S."/>
            <person name="Li G."/>
            <person name="Viehrig K."/>
            <person name="Ye F."/>
            <person name="Su P."/>
            <person name="Kiefer A.F."/>
            <person name="Nichols A."/>
            <person name="Cepeda A.J."/>
            <person name="Yan W."/>
            <person name="Fan B."/>
            <person name="Jiang Y."/>
            <person name="Adhikari A."/>
            <person name="Zheng C.-J."/>
            <person name="Schuster L."/>
            <person name="Cowan T.M."/>
            <person name="Smanski M.J."/>
            <person name="Chevrette M.G."/>
            <person name="De Carvalho L.P.S."/>
            <person name="Shen B."/>
        </authorList>
    </citation>
    <scope>NUCLEOTIDE SEQUENCE [LARGE SCALE GENOMIC DNA]</scope>
    <source>
        <strain evidence="1 2">NPDC005497</strain>
    </source>
</reference>
<sequence>MTDTPAEPQAHGVRIDSHLGHATISLDGVPMPPGTVTGYTLQHDIAGGVIPLVVLHTRQPDGAVFEGLARVAVGVTKSPGEIVAAFLAQVDPVLLDQQALNRSDYGGGEGATARAMLQTLTEWATGGGGS</sequence>
<name>A0ABW6NA05_9ACTN</name>
<gene>
    <name evidence="1" type="ORF">ACFYQT_40040</name>
</gene>
<accession>A0ABW6NA05</accession>
<dbReference type="Proteomes" id="UP001601422">
    <property type="component" value="Unassembled WGS sequence"/>
</dbReference>
<organism evidence="1 2">
    <name type="scientific">Streptomyces tibetensis</name>
    <dbReference type="NCBI Taxonomy" id="2382123"/>
    <lineage>
        <taxon>Bacteria</taxon>
        <taxon>Bacillati</taxon>
        <taxon>Actinomycetota</taxon>
        <taxon>Actinomycetes</taxon>
        <taxon>Kitasatosporales</taxon>
        <taxon>Streptomycetaceae</taxon>
        <taxon>Streptomyces</taxon>
    </lineage>
</organism>